<dbReference type="EMBL" id="AKHW03003207">
    <property type="protein sequence ID" value="KYO35101.1"/>
    <property type="molecule type" value="Genomic_DNA"/>
</dbReference>
<evidence type="ECO:0000313" key="2">
    <source>
        <dbReference type="Proteomes" id="UP000050525"/>
    </source>
</evidence>
<gene>
    <name evidence="1" type="ORF">Y1Q_0000992</name>
</gene>
<keyword evidence="2" id="KW-1185">Reference proteome</keyword>
<proteinExistence type="predicted"/>
<organism evidence="1 2">
    <name type="scientific">Alligator mississippiensis</name>
    <name type="common">American alligator</name>
    <dbReference type="NCBI Taxonomy" id="8496"/>
    <lineage>
        <taxon>Eukaryota</taxon>
        <taxon>Metazoa</taxon>
        <taxon>Chordata</taxon>
        <taxon>Craniata</taxon>
        <taxon>Vertebrata</taxon>
        <taxon>Euteleostomi</taxon>
        <taxon>Archelosauria</taxon>
        <taxon>Archosauria</taxon>
        <taxon>Crocodylia</taxon>
        <taxon>Alligatoridae</taxon>
        <taxon>Alligatorinae</taxon>
        <taxon>Alligator</taxon>
    </lineage>
</organism>
<name>A0A151NE52_ALLMI</name>
<comment type="caution">
    <text evidence="1">The sequence shown here is derived from an EMBL/GenBank/DDBJ whole genome shotgun (WGS) entry which is preliminary data.</text>
</comment>
<protein>
    <submittedName>
        <fullName evidence="1">Uncharacterized protein</fullName>
    </submittedName>
</protein>
<evidence type="ECO:0000313" key="1">
    <source>
        <dbReference type="EMBL" id="KYO35101.1"/>
    </source>
</evidence>
<accession>A0A151NE52</accession>
<reference evidence="1 2" key="1">
    <citation type="journal article" date="2012" name="Genome Biol.">
        <title>Sequencing three crocodilian genomes to illuminate the evolution of archosaurs and amniotes.</title>
        <authorList>
            <person name="St John J.A."/>
            <person name="Braun E.L."/>
            <person name="Isberg S.R."/>
            <person name="Miles L.G."/>
            <person name="Chong A.Y."/>
            <person name="Gongora J."/>
            <person name="Dalzell P."/>
            <person name="Moran C."/>
            <person name="Bed'hom B."/>
            <person name="Abzhanov A."/>
            <person name="Burgess S.C."/>
            <person name="Cooksey A.M."/>
            <person name="Castoe T.A."/>
            <person name="Crawford N.G."/>
            <person name="Densmore L.D."/>
            <person name="Drew J.C."/>
            <person name="Edwards S.V."/>
            <person name="Faircloth B.C."/>
            <person name="Fujita M.K."/>
            <person name="Greenwold M.J."/>
            <person name="Hoffmann F.G."/>
            <person name="Howard J.M."/>
            <person name="Iguchi T."/>
            <person name="Janes D.E."/>
            <person name="Khan S.Y."/>
            <person name="Kohno S."/>
            <person name="de Koning A.J."/>
            <person name="Lance S.L."/>
            <person name="McCarthy F.M."/>
            <person name="McCormack J.E."/>
            <person name="Merchant M.E."/>
            <person name="Peterson D.G."/>
            <person name="Pollock D.D."/>
            <person name="Pourmand N."/>
            <person name="Raney B.J."/>
            <person name="Roessler K.A."/>
            <person name="Sanford J.R."/>
            <person name="Sawyer R.H."/>
            <person name="Schmidt C.J."/>
            <person name="Triplett E.W."/>
            <person name="Tuberville T.D."/>
            <person name="Venegas-Anaya M."/>
            <person name="Howard J.T."/>
            <person name="Jarvis E.D."/>
            <person name="Guillette L.J.Jr."/>
            <person name="Glenn T.C."/>
            <person name="Green R.E."/>
            <person name="Ray D.A."/>
        </authorList>
    </citation>
    <scope>NUCLEOTIDE SEQUENCE [LARGE SCALE GENOMIC DNA]</scope>
    <source>
        <strain evidence="1">KSC_2009_1</strain>
    </source>
</reference>
<dbReference type="Proteomes" id="UP000050525">
    <property type="component" value="Unassembled WGS sequence"/>
</dbReference>
<sequence length="68" mass="7583">MSSLPHMRNLAPYASSKAMCYYDLVQVLEKAAVKLVNGTKAISLLHCSGPCRIYSECSSWIRPSFINM</sequence>
<dbReference type="AlphaFoldDB" id="A0A151NE52"/>